<organism evidence="1 2">
    <name type="scientific">Romanomermis culicivorax</name>
    <name type="common">Nematode worm</name>
    <dbReference type="NCBI Taxonomy" id="13658"/>
    <lineage>
        <taxon>Eukaryota</taxon>
        <taxon>Metazoa</taxon>
        <taxon>Ecdysozoa</taxon>
        <taxon>Nematoda</taxon>
        <taxon>Enoplea</taxon>
        <taxon>Dorylaimia</taxon>
        <taxon>Mermithida</taxon>
        <taxon>Mermithoidea</taxon>
        <taxon>Mermithidae</taxon>
        <taxon>Romanomermis</taxon>
    </lineage>
</organism>
<sequence length="103" mass="12171">MHFLFNFWRGQWEAEQQITFSFFCFLMLHNFRLHKCPSMGKNENLHNTILVTVINIQQLYSGVSIANGCQNAKLKCNLMTRYQCNLVVTQFIKCKIYAVKDEE</sequence>
<dbReference type="AlphaFoldDB" id="A0A915KYY7"/>
<accession>A0A915KYY7</accession>
<reference evidence="2" key="1">
    <citation type="submission" date="2022-11" db="UniProtKB">
        <authorList>
            <consortium name="WormBaseParasite"/>
        </authorList>
    </citation>
    <scope>IDENTIFICATION</scope>
</reference>
<protein>
    <submittedName>
        <fullName evidence="2">Uncharacterized protein</fullName>
    </submittedName>
</protein>
<proteinExistence type="predicted"/>
<name>A0A915KYY7_ROMCU</name>
<keyword evidence="1" id="KW-1185">Reference proteome</keyword>
<dbReference type="Proteomes" id="UP000887565">
    <property type="component" value="Unplaced"/>
</dbReference>
<evidence type="ECO:0000313" key="2">
    <source>
        <dbReference type="WBParaSite" id="nRc.2.0.1.t43684-RA"/>
    </source>
</evidence>
<dbReference type="WBParaSite" id="nRc.2.0.1.t43684-RA">
    <property type="protein sequence ID" value="nRc.2.0.1.t43684-RA"/>
    <property type="gene ID" value="nRc.2.0.1.g43684"/>
</dbReference>
<evidence type="ECO:0000313" key="1">
    <source>
        <dbReference type="Proteomes" id="UP000887565"/>
    </source>
</evidence>